<name>A0A840A3X2_9PROT</name>
<dbReference type="EMBL" id="JACIDJ010000001">
    <property type="protein sequence ID" value="MBB3896608.1"/>
    <property type="molecule type" value="Genomic_DNA"/>
</dbReference>
<keyword evidence="2" id="KW-1185">Reference proteome</keyword>
<gene>
    <name evidence="1" type="ORF">GGQ83_000034</name>
</gene>
<dbReference type="RefSeq" id="WP_184381582.1">
    <property type="nucleotide sequence ID" value="NZ_JACIDJ010000001.1"/>
</dbReference>
<evidence type="ECO:0000313" key="1">
    <source>
        <dbReference type="EMBL" id="MBB3896608.1"/>
    </source>
</evidence>
<dbReference type="AlphaFoldDB" id="A0A840A3X2"/>
<accession>A0A840A3X2</accession>
<dbReference type="Proteomes" id="UP000553193">
    <property type="component" value="Unassembled WGS sequence"/>
</dbReference>
<proteinExistence type="predicted"/>
<protein>
    <submittedName>
        <fullName evidence="1">Uncharacterized protein</fullName>
    </submittedName>
</protein>
<reference evidence="1 2" key="1">
    <citation type="submission" date="2020-08" db="EMBL/GenBank/DDBJ databases">
        <title>Genomic Encyclopedia of Type Strains, Phase IV (KMG-IV): sequencing the most valuable type-strain genomes for metagenomic binning, comparative biology and taxonomic classification.</title>
        <authorList>
            <person name="Goeker M."/>
        </authorList>
    </citation>
    <scope>NUCLEOTIDE SEQUENCE [LARGE SCALE GENOMIC DNA]</scope>
    <source>
        <strain evidence="1 2">DSM 19979</strain>
    </source>
</reference>
<organism evidence="1 2">
    <name type="scientific">Roseococcus suduntuyensis</name>
    <dbReference type="NCBI Taxonomy" id="455361"/>
    <lineage>
        <taxon>Bacteria</taxon>
        <taxon>Pseudomonadati</taxon>
        <taxon>Pseudomonadota</taxon>
        <taxon>Alphaproteobacteria</taxon>
        <taxon>Acetobacterales</taxon>
        <taxon>Roseomonadaceae</taxon>
        <taxon>Roseococcus</taxon>
    </lineage>
</organism>
<evidence type="ECO:0000313" key="2">
    <source>
        <dbReference type="Proteomes" id="UP000553193"/>
    </source>
</evidence>
<comment type="caution">
    <text evidence="1">The sequence shown here is derived from an EMBL/GenBank/DDBJ whole genome shotgun (WGS) entry which is preliminary data.</text>
</comment>
<sequence>MSESSQSRGRGADFENRFNASRWAENLLFQEINKLGPYLLIRYGASFSSDSKYVDLGDITIKEPDLLLYLKEELTQTELEWLVSNDLSVPAGGSVSKPSFVLSKARLAFEVEFSPYRASEMKERYKIPRLIPSNRNIPKTLPVPVAPNIFVKDEDLGRLEKWSALNCVPIIVAHIFDQEAFLFPLAGILEFRTIFVTLDRRGQFNLQRGLGVFFKEQNYGRVDAEQAAERKWVYCIHPLASLKLADVVEVEIGAQWALSSGKKYVSNVVFSNGSLSFDPLFLDLLGSDSLPAWRPQSFRHLSPADKLLL</sequence>